<dbReference type="Proteomes" id="UP001212152">
    <property type="component" value="Unassembled WGS sequence"/>
</dbReference>
<feature type="repeat" description="WD" evidence="3">
    <location>
        <begin position="282"/>
        <end position="314"/>
    </location>
</feature>
<feature type="domain" description="DDB1- and CUL4-associated factor 12 beta-propeller" evidence="5">
    <location>
        <begin position="70"/>
        <end position="113"/>
    </location>
</feature>
<dbReference type="EMBL" id="JADGJQ010000008">
    <property type="protein sequence ID" value="KAJ3182655.1"/>
    <property type="molecule type" value="Genomic_DNA"/>
</dbReference>
<dbReference type="PANTHER" id="PTHR44019:SF8">
    <property type="entry name" value="POC1 CENTRIOLAR PROTEIN HOMOLOG"/>
    <property type="match status" value="1"/>
</dbReference>
<reference evidence="6" key="1">
    <citation type="submission" date="2020-05" db="EMBL/GenBank/DDBJ databases">
        <title>Phylogenomic resolution of chytrid fungi.</title>
        <authorList>
            <person name="Stajich J.E."/>
            <person name="Amses K."/>
            <person name="Simmons R."/>
            <person name="Seto K."/>
            <person name="Myers J."/>
            <person name="Bonds A."/>
            <person name="Quandt C.A."/>
            <person name="Barry K."/>
            <person name="Liu P."/>
            <person name="Grigoriev I."/>
            <person name="Longcore J.E."/>
            <person name="James T.Y."/>
        </authorList>
    </citation>
    <scope>NUCLEOTIDE SEQUENCE</scope>
    <source>
        <strain evidence="6">JEL0379</strain>
    </source>
</reference>
<gene>
    <name evidence="6" type="primary">DCAF12</name>
    <name evidence="6" type="ORF">HDU87_007994</name>
</gene>
<evidence type="ECO:0000256" key="4">
    <source>
        <dbReference type="SAM" id="MobiDB-lite"/>
    </source>
</evidence>
<evidence type="ECO:0000313" key="7">
    <source>
        <dbReference type="Proteomes" id="UP001212152"/>
    </source>
</evidence>
<dbReference type="SUPFAM" id="SSF50978">
    <property type="entry name" value="WD40 repeat-like"/>
    <property type="match status" value="1"/>
</dbReference>
<dbReference type="PANTHER" id="PTHR44019">
    <property type="entry name" value="WD REPEAT-CONTAINING PROTEIN 55"/>
    <property type="match status" value="1"/>
</dbReference>
<feature type="region of interest" description="Disordered" evidence="4">
    <location>
        <begin position="250"/>
        <end position="284"/>
    </location>
</feature>
<dbReference type="PROSITE" id="PS50082">
    <property type="entry name" value="WD_REPEATS_2"/>
    <property type="match status" value="2"/>
</dbReference>
<dbReference type="PROSITE" id="PS50294">
    <property type="entry name" value="WD_REPEATS_REGION"/>
    <property type="match status" value="2"/>
</dbReference>
<organism evidence="6 7">
    <name type="scientific">Geranomyces variabilis</name>
    <dbReference type="NCBI Taxonomy" id="109894"/>
    <lineage>
        <taxon>Eukaryota</taxon>
        <taxon>Fungi</taxon>
        <taxon>Fungi incertae sedis</taxon>
        <taxon>Chytridiomycota</taxon>
        <taxon>Chytridiomycota incertae sedis</taxon>
        <taxon>Chytridiomycetes</taxon>
        <taxon>Spizellomycetales</taxon>
        <taxon>Powellomycetaceae</taxon>
        <taxon>Geranomyces</taxon>
    </lineage>
</organism>
<dbReference type="InterPro" id="IPR056151">
    <property type="entry name" value="Beta-prop_DCAF12"/>
</dbReference>
<dbReference type="Pfam" id="PF23760">
    <property type="entry name" value="Beta-prop_DCAF12"/>
    <property type="match status" value="2"/>
</dbReference>
<evidence type="ECO:0000259" key="5">
    <source>
        <dbReference type="Pfam" id="PF23760"/>
    </source>
</evidence>
<evidence type="ECO:0000313" key="6">
    <source>
        <dbReference type="EMBL" id="KAJ3182655.1"/>
    </source>
</evidence>
<evidence type="ECO:0000256" key="2">
    <source>
        <dbReference type="ARBA" id="ARBA00022737"/>
    </source>
</evidence>
<dbReference type="AlphaFoldDB" id="A0AAD5TPK7"/>
<dbReference type="InterPro" id="IPR001680">
    <property type="entry name" value="WD40_rpt"/>
</dbReference>
<evidence type="ECO:0000256" key="3">
    <source>
        <dbReference type="PROSITE-ProRule" id="PRU00221"/>
    </source>
</evidence>
<dbReference type="PROSITE" id="PS00678">
    <property type="entry name" value="WD_REPEATS_1"/>
    <property type="match status" value="1"/>
</dbReference>
<accession>A0AAD5TPK7</accession>
<keyword evidence="1 3" id="KW-0853">WD repeat</keyword>
<keyword evidence="2" id="KW-0677">Repeat</keyword>
<name>A0AAD5TPK7_9FUNG</name>
<dbReference type="InterPro" id="IPR015943">
    <property type="entry name" value="WD40/YVTN_repeat-like_dom_sf"/>
</dbReference>
<dbReference type="InterPro" id="IPR036322">
    <property type="entry name" value="WD40_repeat_dom_sf"/>
</dbReference>
<feature type="domain" description="DDB1- and CUL4-associated factor 12 beta-propeller" evidence="5">
    <location>
        <begin position="161"/>
        <end position="480"/>
    </location>
</feature>
<comment type="caution">
    <text evidence="6">The sequence shown here is derived from an EMBL/GenBank/DDBJ whole genome shotgun (WGS) entry which is preliminary data.</text>
</comment>
<feature type="repeat" description="WD" evidence="3">
    <location>
        <begin position="212"/>
        <end position="252"/>
    </location>
</feature>
<dbReference type="InterPro" id="IPR050505">
    <property type="entry name" value="WDR55/POC1"/>
</dbReference>
<dbReference type="Gene3D" id="2.130.10.10">
    <property type="entry name" value="YVTN repeat-like/Quinoprotein amine dehydrogenase"/>
    <property type="match status" value="2"/>
</dbReference>
<evidence type="ECO:0000256" key="1">
    <source>
        <dbReference type="ARBA" id="ARBA00022574"/>
    </source>
</evidence>
<keyword evidence="7" id="KW-1185">Reference proteome</keyword>
<proteinExistence type="predicted"/>
<protein>
    <submittedName>
        <fullName evidence="6">DDB1- and CUL4-associated factor 12</fullName>
    </submittedName>
</protein>
<sequence length="480" mass="52445">MAGKSSFFAAPTWVADKGPRGVNVASYLQRRELGHRPTTSGRQRDDEKQALSSFISRRLPGAYGEPVEFDLDGADKIFAAVWLNDNHVVLGTKCNRMCVLAVDTGRKVWIPLVGVDEDVTPPLFESLIPGGGGGSGDAPADVDEADLAAQSEYPMLATVLERRRAAYTRMHGTGVRCLAINRAQTLLAVGVGKPLGDIQIYSLPTFTPAAILRGHRDMVFSLIWVSDSLLVSGARDTTVRTWDLASSLATPTLTPTPKRSSRRRSSHTLFPPLPTIQPTSTMREHRQKVRDMQYSPASLSLATLSADGFVKLWDAQQMRVGAAIPLRYTEETCCLAMADRDMSSVSSAPLYAVGSAYKVSVLDSRARETVLTFDSLDEGWGVRSLLFEDAVISIGGGKGRISFFDLRMPAYISWESARSDNERYLSTGAGYLERDNVIDETFEGGEFRNAVYVLSRRNGRLFAAGGPLQMSLRGSYAGIW</sequence>
<dbReference type="SMART" id="SM00320">
    <property type="entry name" value="WD40"/>
    <property type="match status" value="2"/>
</dbReference>
<dbReference type="InterPro" id="IPR019775">
    <property type="entry name" value="WD40_repeat_CS"/>
</dbReference>